<keyword evidence="3" id="KW-0804">Transcription</keyword>
<dbReference type="PROSITE" id="PS01124">
    <property type="entry name" value="HTH_ARAC_FAMILY_2"/>
    <property type="match status" value="1"/>
</dbReference>
<proteinExistence type="predicted"/>
<evidence type="ECO:0000256" key="3">
    <source>
        <dbReference type="ARBA" id="ARBA00023163"/>
    </source>
</evidence>
<dbReference type="Gene3D" id="1.10.10.60">
    <property type="entry name" value="Homeodomain-like"/>
    <property type="match status" value="1"/>
</dbReference>
<sequence length="320" mass="35885">MNPSVSAVTINNEEELQAYYDQCGLAPDIILPKAVPIDYRKTTYLINDLFLCSTQSSSGWGFRKQQETNVYFLSFTTEGMSEWQMRNAEAVQCVRQLCVVDSSRLITGQFQAGTTTETIMLSSDLLHGEMGVLQGFPCQDRLDFSPMIILGSEAWYGIASVAQALRANIGKPAFTSPIAVAHLRQALLSTILERVPHNYTESLRGKRLEVLPGALRRALDFMLAKADTPIGLTEVALAAGTSGRNLQLLFKAYRGMTPLAVLRDIRLQRCREAFLNADECDSVTEIALRWGFTNRYLFTRYYGTRFGETPKETLLRKRKL</sequence>
<organism evidence="6 7">
    <name type="scientific">Pseudomonas flavocrustae</name>
    <dbReference type="NCBI Taxonomy" id="2991719"/>
    <lineage>
        <taxon>Bacteria</taxon>
        <taxon>Pseudomonadati</taxon>
        <taxon>Pseudomonadota</taxon>
        <taxon>Gammaproteobacteria</taxon>
        <taxon>Pseudomonadales</taxon>
        <taxon>Pseudomonadaceae</taxon>
        <taxon>Pseudomonas</taxon>
    </lineage>
</organism>
<dbReference type="Proteomes" id="UP001157461">
    <property type="component" value="Unassembled WGS sequence"/>
</dbReference>
<feature type="domain" description="HTH araC/xylS-type" evidence="5">
    <location>
        <begin position="216"/>
        <end position="316"/>
    </location>
</feature>
<evidence type="ECO:0000259" key="5">
    <source>
        <dbReference type="PROSITE" id="PS01124"/>
    </source>
</evidence>
<dbReference type="InterPro" id="IPR009057">
    <property type="entry name" value="Homeodomain-like_sf"/>
</dbReference>
<dbReference type="RefSeq" id="WP_280309200.1">
    <property type="nucleotide sequence ID" value="NZ_JAPDIQ010000006.1"/>
</dbReference>
<dbReference type="Pfam" id="PF12833">
    <property type="entry name" value="HTH_18"/>
    <property type="match status" value="1"/>
</dbReference>
<protein>
    <submittedName>
        <fullName evidence="6">Helix-turn-helix transcriptional regulator</fullName>
    </submittedName>
</protein>
<dbReference type="PANTHER" id="PTHR46796:SF12">
    <property type="entry name" value="HTH-TYPE DNA-BINDING TRANSCRIPTIONAL ACTIVATOR EUTR"/>
    <property type="match status" value="1"/>
</dbReference>
<dbReference type="PANTHER" id="PTHR46796">
    <property type="entry name" value="HTH-TYPE TRANSCRIPTIONAL ACTIVATOR RHAS-RELATED"/>
    <property type="match status" value="1"/>
</dbReference>
<evidence type="ECO:0000313" key="7">
    <source>
        <dbReference type="Proteomes" id="UP001157461"/>
    </source>
</evidence>
<gene>
    <name evidence="6" type="ORF">OMP44_14635</name>
</gene>
<dbReference type="InterPro" id="IPR050204">
    <property type="entry name" value="AraC_XylS_family_regulators"/>
</dbReference>
<keyword evidence="2" id="KW-0238">DNA-binding</keyword>
<evidence type="ECO:0000256" key="4">
    <source>
        <dbReference type="ARBA" id="ARBA00037345"/>
    </source>
</evidence>
<dbReference type="SUPFAM" id="SSF46689">
    <property type="entry name" value="Homeodomain-like"/>
    <property type="match status" value="2"/>
</dbReference>
<evidence type="ECO:0000256" key="1">
    <source>
        <dbReference type="ARBA" id="ARBA00023015"/>
    </source>
</evidence>
<keyword evidence="7" id="KW-1185">Reference proteome</keyword>
<accession>A0ABT6IJW5</accession>
<evidence type="ECO:0000313" key="6">
    <source>
        <dbReference type="EMBL" id="MDH4764130.1"/>
    </source>
</evidence>
<evidence type="ECO:0000256" key="2">
    <source>
        <dbReference type="ARBA" id="ARBA00023125"/>
    </source>
</evidence>
<dbReference type="InterPro" id="IPR018060">
    <property type="entry name" value="HTH_AraC"/>
</dbReference>
<reference evidence="6 7" key="1">
    <citation type="submission" date="2022-10" db="EMBL/GenBank/DDBJ databases">
        <title>A novel Pseudomonas species, isolated from Passiflora incarnata leaves.</title>
        <authorList>
            <person name="Cueva-Yesquen L.G."/>
            <person name="Fantinatti-Garboggini F."/>
        </authorList>
    </citation>
    <scope>NUCLEOTIDE SEQUENCE [LARGE SCALE GENOMIC DNA]</scope>
    <source>
        <strain evidence="6 7">CBMAI 2609</strain>
    </source>
</reference>
<comment type="function">
    <text evidence="4">Regulatory protein of the TOL plasmid xyl operons. XylS activates the xylXYZLTEGFJQKIH operon required for the degradation of toluene, m-xylene and p-xylene.</text>
</comment>
<dbReference type="EMBL" id="JAPDIQ010000006">
    <property type="protein sequence ID" value="MDH4764130.1"/>
    <property type="molecule type" value="Genomic_DNA"/>
</dbReference>
<keyword evidence="1" id="KW-0805">Transcription regulation</keyword>
<comment type="caution">
    <text evidence="6">The sequence shown here is derived from an EMBL/GenBank/DDBJ whole genome shotgun (WGS) entry which is preliminary data.</text>
</comment>
<dbReference type="SMART" id="SM00342">
    <property type="entry name" value="HTH_ARAC"/>
    <property type="match status" value="1"/>
</dbReference>
<name>A0ABT6IJW5_9PSED</name>